<reference evidence="1" key="1">
    <citation type="submission" date="2021-09" db="EMBL/GenBank/DDBJ databases">
        <authorList>
            <consortium name="AG Swart"/>
            <person name="Singh M."/>
            <person name="Singh A."/>
            <person name="Seah K."/>
            <person name="Emmerich C."/>
        </authorList>
    </citation>
    <scope>NUCLEOTIDE SEQUENCE</scope>
    <source>
        <strain evidence="1">ATCC30299</strain>
    </source>
</reference>
<sequence length="331" mass="38674">MEDLYFFRRSRCSSAKRHRSHSHSSKWSISSKRRSSSFRGPRLSMYFQKLRNEMNDLFSQMDESQSDSQCSLFQTKIKFPSDRSDCSSVIQAYKQKVLDFSISSQKPKAIKIKSRKRKRYEIIESELSTSDSDKEETNLEKQTFANGRYPVRNRVPRLRHWLNEKMIYDSKGKFVGIEKAKNVEKKFITKGNKRKKPNSTILEEVEGSLVIADAITGSSIVAHYNLFWRSKNASFIIEDSIKTFSIFSNPNYEVKQVSFPKHKGLTFPKSSASIRGMVLRSERHGFQLRLNGQSYNMSQWDSFIIPEQNEFTVFNLSKKITARIYLYIYSN</sequence>
<dbReference type="AlphaFoldDB" id="A0AAU9IW83"/>
<evidence type="ECO:0000313" key="1">
    <source>
        <dbReference type="EMBL" id="CAG9317775.1"/>
    </source>
</evidence>
<dbReference type="EMBL" id="CAJZBQ010000018">
    <property type="protein sequence ID" value="CAG9317775.1"/>
    <property type="molecule type" value="Genomic_DNA"/>
</dbReference>
<protein>
    <submittedName>
        <fullName evidence="1">Uncharacterized protein</fullName>
    </submittedName>
</protein>
<name>A0AAU9IW83_9CILI</name>
<gene>
    <name evidence="1" type="ORF">BSTOLATCC_MIC19017</name>
</gene>
<accession>A0AAU9IW83</accession>
<comment type="caution">
    <text evidence="1">The sequence shown here is derived from an EMBL/GenBank/DDBJ whole genome shotgun (WGS) entry which is preliminary data.</text>
</comment>
<evidence type="ECO:0000313" key="2">
    <source>
        <dbReference type="Proteomes" id="UP001162131"/>
    </source>
</evidence>
<dbReference type="Proteomes" id="UP001162131">
    <property type="component" value="Unassembled WGS sequence"/>
</dbReference>
<keyword evidence="2" id="KW-1185">Reference proteome</keyword>
<organism evidence="1 2">
    <name type="scientific">Blepharisma stoltei</name>
    <dbReference type="NCBI Taxonomy" id="1481888"/>
    <lineage>
        <taxon>Eukaryota</taxon>
        <taxon>Sar</taxon>
        <taxon>Alveolata</taxon>
        <taxon>Ciliophora</taxon>
        <taxon>Postciliodesmatophora</taxon>
        <taxon>Heterotrichea</taxon>
        <taxon>Heterotrichida</taxon>
        <taxon>Blepharismidae</taxon>
        <taxon>Blepharisma</taxon>
    </lineage>
</organism>
<proteinExistence type="predicted"/>